<comment type="subcellular location">
    <subcellularLocation>
        <location evidence="1">Membrane</location>
        <topology evidence="1">Multi-pass membrane protein</topology>
    </subcellularLocation>
</comment>
<protein>
    <submittedName>
        <fullName evidence="7">Prestin-like</fullName>
    </submittedName>
</protein>
<feature type="transmembrane region" description="Helical" evidence="5">
    <location>
        <begin position="248"/>
        <end position="268"/>
    </location>
</feature>
<evidence type="ECO:0000256" key="1">
    <source>
        <dbReference type="ARBA" id="ARBA00004141"/>
    </source>
</evidence>
<evidence type="ECO:0000313" key="7">
    <source>
        <dbReference type="EMBL" id="OQR66667.1"/>
    </source>
</evidence>
<evidence type="ECO:0000259" key="6">
    <source>
        <dbReference type="Pfam" id="PF00916"/>
    </source>
</evidence>
<dbReference type="Proteomes" id="UP000192247">
    <property type="component" value="Unassembled WGS sequence"/>
</dbReference>
<evidence type="ECO:0000256" key="5">
    <source>
        <dbReference type="SAM" id="Phobius"/>
    </source>
</evidence>
<dbReference type="GO" id="GO:0055085">
    <property type="term" value="P:transmembrane transport"/>
    <property type="evidence" value="ECO:0007669"/>
    <property type="project" value="InterPro"/>
</dbReference>
<dbReference type="STRING" id="418985.A0A1V9WZR3"/>
<dbReference type="InterPro" id="IPR001902">
    <property type="entry name" value="SLC26A/SulP_fam"/>
</dbReference>
<dbReference type="OrthoDB" id="7365796at2759"/>
<name>A0A1V9WZR3_9ACAR</name>
<gene>
    <name evidence="7" type="ORF">BIW11_04949</name>
</gene>
<dbReference type="Pfam" id="PF00916">
    <property type="entry name" value="Sulfate_transp"/>
    <property type="match status" value="1"/>
</dbReference>
<sequence length="466" mass="51445">MFPMIMYVILGTSRHNSIGVFAVACMMTSQILTEVKAHLDVPEDRLADVASATALIAGIYLLMLGVLKLGGLNIFLSDQFVSGFTAGVSVHIGTSQLSGLFGFKMGHYSGVFSVTKPYVDFFPRILDKTDIPTLVFSVISITHILAVKMAIDPFMLRRIHMPFPIEMVKVILSIIVSKLDLQEKSFKVIEHIPNNLPVPHLPVISSILFQMVVVDALAVAIASLTIDVSLGRIWAHEKGYQISANQELFALGCANLFGACFGAFPVGASVPKSSFKFLSGGRTQIASLSDVIFIGVTIVALDTPLEQTSTAILSSLIIVSQESLYASPRVQEFLGNLQNRRRRYRLQEKCWHVRLVTFFSTVFLNVQLGYIYGVIFSLLTLVFKIQMPKTFFLGSIPNTDFYVPIKMYGQATEFPGVKIFHFGGPPHFGNAEFFRSELARRTCFDMKVSKNPVADTSQTKQSSDVV</sequence>
<dbReference type="GO" id="GO:0016020">
    <property type="term" value="C:membrane"/>
    <property type="evidence" value="ECO:0007669"/>
    <property type="project" value="UniProtKB-SubCell"/>
</dbReference>
<feature type="transmembrane region" description="Helical" evidence="5">
    <location>
        <begin position="81"/>
        <end position="103"/>
    </location>
</feature>
<reference evidence="7 8" key="1">
    <citation type="journal article" date="2017" name="Gigascience">
        <title>Draft genome of the honey bee ectoparasitic mite, Tropilaelaps mercedesae, is shaped by the parasitic life history.</title>
        <authorList>
            <person name="Dong X."/>
            <person name="Armstrong S.D."/>
            <person name="Xia D."/>
            <person name="Makepeace B.L."/>
            <person name="Darby A.C."/>
            <person name="Kadowaki T."/>
        </authorList>
    </citation>
    <scope>NUCLEOTIDE SEQUENCE [LARGE SCALE GENOMIC DNA]</scope>
    <source>
        <strain evidence="7">Wuxi-XJTLU</strain>
    </source>
</reference>
<feature type="transmembrane region" description="Helical" evidence="5">
    <location>
        <begin position="131"/>
        <end position="151"/>
    </location>
</feature>
<comment type="caution">
    <text evidence="7">The sequence shown here is derived from an EMBL/GenBank/DDBJ whole genome shotgun (WGS) entry which is preliminary data.</text>
</comment>
<proteinExistence type="predicted"/>
<feature type="transmembrane region" description="Helical" evidence="5">
    <location>
        <begin position="49"/>
        <end position="69"/>
    </location>
</feature>
<keyword evidence="3 5" id="KW-1133">Transmembrane helix</keyword>
<evidence type="ECO:0000256" key="2">
    <source>
        <dbReference type="ARBA" id="ARBA00022692"/>
    </source>
</evidence>
<keyword evidence="4 5" id="KW-0472">Membrane</keyword>
<evidence type="ECO:0000256" key="4">
    <source>
        <dbReference type="ARBA" id="ARBA00023136"/>
    </source>
</evidence>
<feature type="transmembrane region" description="Helical" evidence="5">
    <location>
        <begin position="362"/>
        <end position="383"/>
    </location>
</feature>
<dbReference type="Gene3D" id="3.30.750.24">
    <property type="entry name" value="STAS domain"/>
    <property type="match status" value="1"/>
</dbReference>
<dbReference type="InterPro" id="IPR036513">
    <property type="entry name" value="STAS_dom_sf"/>
</dbReference>
<dbReference type="InterPro" id="IPR011547">
    <property type="entry name" value="SLC26A/SulP_dom"/>
</dbReference>
<keyword evidence="2 5" id="KW-0812">Transmembrane</keyword>
<dbReference type="EMBL" id="MNPL01031496">
    <property type="protein sequence ID" value="OQR66667.1"/>
    <property type="molecule type" value="Genomic_DNA"/>
</dbReference>
<dbReference type="AlphaFoldDB" id="A0A1V9WZR3"/>
<feature type="domain" description="SLC26A/SulP transporter" evidence="6">
    <location>
        <begin position="1"/>
        <end position="325"/>
    </location>
</feature>
<keyword evidence="8" id="KW-1185">Reference proteome</keyword>
<dbReference type="PANTHER" id="PTHR11814">
    <property type="entry name" value="SULFATE TRANSPORTER"/>
    <property type="match status" value="1"/>
</dbReference>
<evidence type="ECO:0000313" key="8">
    <source>
        <dbReference type="Proteomes" id="UP000192247"/>
    </source>
</evidence>
<dbReference type="FunCoup" id="A0A1V9WZR3">
    <property type="interactions" value="88"/>
</dbReference>
<dbReference type="InParanoid" id="A0A1V9WZR3"/>
<accession>A0A1V9WZR3</accession>
<organism evidence="7 8">
    <name type="scientific">Tropilaelaps mercedesae</name>
    <dbReference type="NCBI Taxonomy" id="418985"/>
    <lineage>
        <taxon>Eukaryota</taxon>
        <taxon>Metazoa</taxon>
        <taxon>Ecdysozoa</taxon>
        <taxon>Arthropoda</taxon>
        <taxon>Chelicerata</taxon>
        <taxon>Arachnida</taxon>
        <taxon>Acari</taxon>
        <taxon>Parasitiformes</taxon>
        <taxon>Mesostigmata</taxon>
        <taxon>Gamasina</taxon>
        <taxon>Dermanyssoidea</taxon>
        <taxon>Laelapidae</taxon>
        <taxon>Tropilaelaps</taxon>
    </lineage>
</organism>
<evidence type="ECO:0000256" key="3">
    <source>
        <dbReference type="ARBA" id="ARBA00022989"/>
    </source>
</evidence>